<dbReference type="InterPro" id="IPR000847">
    <property type="entry name" value="LysR_HTH_N"/>
</dbReference>
<dbReference type="InterPro" id="IPR036388">
    <property type="entry name" value="WH-like_DNA-bd_sf"/>
</dbReference>
<dbReference type="InterPro" id="IPR036390">
    <property type="entry name" value="WH_DNA-bd_sf"/>
</dbReference>
<dbReference type="PANTHER" id="PTHR30118:SF15">
    <property type="entry name" value="TRANSCRIPTIONAL REGULATORY PROTEIN"/>
    <property type="match status" value="1"/>
</dbReference>
<dbReference type="EMBL" id="BMXR01000015">
    <property type="protein sequence ID" value="GGX72383.1"/>
    <property type="molecule type" value="Genomic_DNA"/>
</dbReference>
<accession>A0A918KS27</accession>
<dbReference type="RefSeq" id="WP_189613010.1">
    <property type="nucleotide sequence ID" value="NZ_BMXR01000015.1"/>
</dbReference>
<dbReference type="PANTHER" id="PTHR30118">
    <property type="entry name" value="HTH-TYPE TRANSCRIPTIONAL REGULATOR LEUO-RELATED"/>
    <property type="match status" value="1"/>
</dbReference>
<evidence type="ECO:0000259" key="5">
    <source>
        <dbReference type="PROSITE" id="PS50931"/>
    </source>
</evidence>
<evidence type="ECO:0000313" key="7">
    <source>
        <dbReference type="Proteomes" id="UP000626148"/>
    </source>
</evidence>
<sequence length="305" mass="34440">MNINRVDLNLLVVMKVLHECRSTTQAAEILHVSQPAISHALKRMRDAFNDPLFERRGRTMVPTAKAERLLSAAGPALAQLDTTLAALDRFDPATSEQRFVLGLNNAFENIILPPLLSRLAQDAPHLRLAGQGTPRNALIGDLTSGAIDLAIDTGVHLNDRIEQQHLLECGYIVIGREDHPAMREGLTLERYLRARHLLVTRRTEGPGLEDARLLRDGHRRDIAVRCQSLWTACQVVTQTDYLLTMPKLFLQQTRHLHHFAQANFPLPGLVLDVFLYWHRSRTTDPGNRWLREEVVDSVRFDTAEG</sequence>
<protein>
    <submittedName>
        <fullName evidence="6">Transcriptional regulator</fullName>
    </submittedName>
</protein>
<reference evidence="6" key="2">
    <citation type="submission" date="2020-09" db="EMBL/GenBank/DDBJ databases">
        <authorList>
            <person name="Sun Q."/>
            <person name="Kim S."/>
        </authorList>
    </citation>
    <scope>NUCLEOTIDE SEQUENCE</scope>
    <source>
        <strain evidence="6">KCTC 22169</strain>
    </source>
</reference>
<evidence type="ECO:0000313" key="6">
    <source>
        <dbReference type="EMBL" id="GGX72383.1"/>
    </source>
</evidence>
<comment type="caution">
    <text evidence="6">The sequence shown here is derived from an EMBL/GenBank/DDBJ whole genome shotgun (WGS) entry which is preliminary data.</text>
</comment>
<keyword evidence="3" id="KW-0238">DNA-binding</keyword>
<keyword evidence="4" id="KW-0804">Transcription</keyword>
<dbReference type="AlphaFoldDB" id="A0A918KS27"/>
<evidence type="ECO:0000256" key="1">
    <source>
        <dbReference type="ARBA" id="ARBA00009437"/>
    </source>
</evidence>
<evidence type="ECO:0000256" key="2">
    <source>
        <dbReference type="ARBA" id="ARBA00023015"/>
    </source>
</evidence>
<gene>
    <name evidence="6" type="ORF">GCM10007392_44790</name>
</gene>
<evidence type="ECO:0000256" key="3">
    <source>
        <dbReference type="ARBA" id="ARBA00023125"/>
    </source>
</evidence>
<keyword evidence="2" id="KW-0805">Transcription regulation</keyword>
<reference evidence="6" key="1">
    <citation type="journal article" date="2014" name="Int. J. Syst. Evol. Microbiol.">
        <title>Complete genome sequence of Corynebacterium casei LMG S-19264T (=DSM 44701T), isolated from a smear-ripened cheese.</title>
        <authorList>
            <consortium name="US DOE Joint Genome Institute (JGI-PGF)"/>
            <person name="Walter F."/>
            <person name="Albersmeier A."/>
            <person name="Kalinowski J."/>
            <person name="Ruckert C."/>
        </authorList>
    </citation>
    <scope>NUCLEOTIDE SEQUENCE</scope>
    <source>
        <strain evidence="6">KCTC 22169</strain>
    </source>
</reference>
<dbReference type="SUPFAM" id="SSF53850">
    <property type="entry name" value="Periplasmic binding protein-like II"/>
    <property type="match status" value="1"/>
</dbReference>
<dbReference type="InterPro" id="IPR050389">
    <property type="entry name" value="LysR-type_TF"/>
</dbReference>
<dbReference type="Gene3D" id="1.10.10.10">
    <property type="entry name" value="Winged helix-like DNA-binding domain superfamily/Winged helix DNA-binding domain"/>
    <property type="match status" value="1"/>
</dbReference>
<dbReference type="SUPFAM" id="SSF46785">
    <property type="entry name" value="Winged helix' DNA-binding domain"/>
    <property type="match status" value="1"/>
</dbReference>
<proteinExistence type="inferred from homology"/>
<dbReference type="Proteomes" id="UP000626148">
    <property type="component" value="Unassembled WGS sequence"/>
</dbReference>
<dbReference type="GO" id="GO:0003700">
    <property type="term" value="F:DNA-binding transcription factor activity"/>
    <property type="evidence" value="ECO:0007669"/>
    <property type="project" value="InterPro"/>
</dbReference>
<dbReference type="Pfam" id="PF03466">
    <property type="entry name" value="LysR_substrate"/>
    <property type="match status" value="1"/>
</dbReference>
<dbReference type="InterPro" id="IPR037402">
    <property type="entry name" value="YidZ_PBP2"/>
</dbReference>
<organism evidence="6 7">
    <name type="scientific">Saccharospirillum salsuginis</name>
    <dbReference type="NCBI Taxonomy" id="418750"/>
    <lineage>
        <taxon>Bacteria</taxon>
        <taxon>Pseudomonadati</taxon>
        <taxon>Pseudomonadota</taxon>
        <taxon>Gammaproteobacteria</taxon>
        <taxon>Oceanospirillales</taxon>
        <taxon>Saccharospirillaceae</taxon>
        <taxon>Saccharospirillum</taxon>
    </lineage>
</organism>
<comment type="similarity">
    <text evidence="1">Belongs to the LysR transcriptional regulatory family.</text>
</comment>
<evidence type="ECO:0000256" key="4">
    <source>
        <dbReference type="ARBA" id="ARBA00023163"/>
    </source>
</evidence>
<feature type="domain" description="HTH lysR-type" evidence="5">
    <location>
        <begin position="6"/>
        <end position="63"/>
    </location>
</feature>
<dbReference type="GO" id="GO:0003677">
    <property type="term" value="F:DNA binding"/>
    <property type="evidence" value="ECO:0007669"/>
    <property type="project" value="UniProtKB-KW"/>
</dbReference>
<dbReference type="Gene3D" id="3.40.190.10">
    <property type="entry name" value="Periplasmic binding protein-like II"/>
    <property type="match status" value="2"/>
</dbReference>
<dbReference type="PRINTS" id="PR00039">
    <property type="entry name" value="HTHLYSR"/>
</dbReference>
<dbReference type="Pfam" id="PF00126">
    <property type="entry name" value="HTH_1"/>
    <property type="match status" value="1"/>
</dbReference>
<name>A0A918KS27_9GAMM</name>
<dbReference type="PROSITE" id="PS50931">
    <property type="entry name" value="HTH_LYSR"/>
    <property type="match status" value="1"/>
</dbReference>
<dbReference type="CDD" id="cd08417">
    <property type="entry name" value="PBP2_Nitroaromatics_like"/>
    <property type="match status" value="1"/>
</dbReference>
<dbReference type="InterPro" id="IPR005119">
    <property type="entry name" value="LysR_subst-bd"/>
</dbReference>
<keyword evidence="7" id="KW-1185">Reference proteome</keyword>